<organism evidence="1 2">
    <name type="scientific">Gemmatimonas aurantiaca</name>
    <dbReference type="NCBI Taxonomy" id="173480"/>
    <lineage>
        <taxon>Bacteria</taxon>
        <taxon>Pseudomonadati</taxon>
        <taxon>Gemmatimonadota</taxon>
        <taxon>Gemmatimonadia</taxon>
        <taxon>Gemmatimonadales</taxon>
        <taxon>Gemmatimonadaceae</taxon>
        <taxon>Gemmatimonas</taxon>
    </lineage>
</organism>
<name>A0A3D4VDH1_9BACT</name>
<dbReference type="InterPro" id="IPR031876">
    <property type="entry name" value="DUF4760"/>
</dbReference>
<protein>
    <submittedName>
        <fullName evidence="1">Uncharacterized protein</fullName>
    </submittedName>
</protein>
<sequence>MDFMSKSNSPDMVRALRIAADLRRETHGRDRNEFVKAVKASSERTEALIMILNHLEHLGITVRLQAATEEPLKEYYGVPVRRAWHLYGAWIAFKRVEVQTADLYSEVEFFAKRWVKK</sequence>
<evidence type="ECO:0000313" key="2">
    <source>
        <dbReference type="Proteomes" id="UP000264071"/>
    </source>
</evidence>
<dbReference type="AlphaFoldDB" id="A0A3D4VDH1"/>
<gene>
    <name evidence="1" type="ORF">DGD08_18315</name>
</gene>
<reference evidence="1 2" key="1">
    <citation type="journal article" date="2018" name="Nat. Biotechnol.">
        <title>A standardized bacterial taxonomy based on genome phylogeny substantially revises the tree of life.</title>
        <authorList>
            <person name="Parks D.H."/>
            <person name="Chuvochina M."/>
            <person name="Waite D.W."/>
            <person name="Rinke C."/>
            <person name="Skarshewski A."/>
            <person name="Chaumeil P.A."/>
            <person name="Hugenholtz P."/>
        </authorList>
    </citation>
    <scope>NUCLEOTIDE SEQUENCE [LARGE SCALE GENOMIC DNA]</scope>
    <source>
        <strain evidence="1">UBA8844</strain>
    </source>
</reference>
<evidence type="ECO:0000313" key="1">
    <source>
        <dbReference type="EMBL" id="HCT59159.1"/>
    </source>
</evidence>
<accession>A0A3D4VDH1</accession>
<comment type="caution">
    <text evidence="1">The sequence shown here is derived from an EMBL/GenBank/DDBJ whole genome shotgun (WGS) entry which is preliminary data.</text>
</comment>
<dbReference type="Pfam" id="PF15956">
    <property type="entry name" value="DUF4760"/>
    <property type="match status" value="1"/>
</dbReference>
<dbReference type="EMBL" id="DPIY01000012">
    <property type="protein sequence ID" value="HCT59159.1"/>
    <property type="molecule type" value="Genomic_DNA"/>
</dbReference>
<proteinExistence type="predicted"/>
<dbReference type="Proteomes" id="UP000264071">
    <property type="component" value="Unassembled WGS sequence"/>
</dbReference>